<evidence type="ECO:0000313" key="9">
    <source>
        <dbReference type="Proteomes" id="UP001527925"/>
    </source>
</evidence>
<dbReference type="PANTHER" id="PTHR10159">
    <property type="entry name" value="DUAL SPECIFICITY PROTEIN PHOSPHATASE"/>
    <property type="match status" value="1"/>
</dbReference>
<dbReference type="EMBL" id="JADGIZ020000010">
    <property type="protein sequence ID" value="KAL2917650.1"/>
    <property type="molecule type" value="Genomic_DNA"/>
</dbReference>
<evidence type="ECO:0000256" key="5">
    <source>
        <dbReference type="SAM" id="MobiDB-lite"/>
    </source>
</evidence>
<dbReference type="InterPro" id="IPR036873">
    <property type="entry name" value="Rhodanese-like_dom_sf"/>
</dbReference>
<dbReference type="EC" id="3.1.3.48" evidence="2"/>
<keyword evidence="3" id="KW-0378">Hydrolase</keyword>
<accession>A0ABR4NDR0</accession>
<comment type="similarity">
    <text evidence="1">Belongs to the protein-tyrosine phosphatase family. Non-receptor class dual specificity subfamily.</text>
</comment>
<evidence type="ECO:0000256" key="1">
    <source>
        <dbReference type="ARBA" id="ARBA00008601"/>
    </source>
</evidence>
<keyword evidence="4" id="KW-0904">Protein phosphatase</keyword>
<dbReference type="PROSITE" id="PS50056">
    <property type="entry name" value="TYR_PHOSPHATASE_2"/>
    <property type="match status" value="1"/>
</dbReference>
<evidence type="ECO:0000259" key="7">
    <source>
        <dbReference type="PROSITE" id="PS50056"/>
    </source>
</evidence>
<dbReference type="InterPro" id="IPR029021">
    <property type="entry name" value="Prot-tyrosine_phosphatase-like"/>
</dbReference>
<dbReference type="SUPFAM" id="SSF52799">
    <property type="entry name" value="(Phosphotyrosine protein) phosphatases II"/>
    <property type="match status" value="1"/>
</dbReference>
<dbReference type="InterPro" id="IPR000387">
    <property type="entry name" value="Tyr_Pase_dom"/>
</dbReference>
<reference evidence="8 9" key="1">
    <citation type="submission" date="2023-09" db="EMBL/GenBank/DDBJ databases">
        <title>Pangenome analysis of Batrachochytrium dendrobatidis and related Chytrids.</title>
        <authorList>
            <person name="Yacoub M.N."/>
            <person name="Stajich J.E."/>
            <person name="James T.Y."/>
        </authorList>
    </citation>
    <scope>NUCLEOTIDE SEQUENCE [LARGE SCALE GENOMIC DNA]</scope>
    <source>
        <strain evidence="8 9">JEL0888</strain>
    </source>
</reference>
<dbReference type="Gene3D" id="3.40.250.10">
    <property type="entry name" value="Rhodanese-like domain"/>
    <property type="match status" value="1"/>
</dbReference>
<comment type="caution">
    <text evidence="8">The sequence shown here is derived from an EMBL/GenBank/DDBJ whole genome shotgun (WGS) entry which is preliminary data.</text>
</comment>
<organism evidence="8 9">
    <name type="scientific">Polyrhizophydium stewartii</name>
    <dbReference type="NCBI Taxonomy" id="2732419"/>
    <lineage>
        <taxon>Eukaryota</taxon>
        <taxon>Fungi</taxon>
        <taxon>Fungi incertae sedis</taxon>
        <taxon>Chytridiomycota</taxon>
        <taxon>Chytridiomycota incertae sedis</taxon>
        <taxon>Chytridiomycetes</taxon>
        <taxon>Rhizophydiales</taxon>
        <taxon>Rhizophydiales incertae sedis</taxon>
        <taxon>Polyrhizophydium</taxon>
    </lineage>
</organism>
<dbReference type="Proteomes" id="UP001527925">
    <property type="component" value="Unassembled WGS sequence"/>
</dbReference>
<dbReference type="PROSITE" id="PS50054">
    <property type="entry name" value="TYR_PHOSPHATASE_DUAL"/>
    <property type="match status" value="1"/>
</dbReference>
<feature type="region of interest" description="Disordered" evidence="5">
    <location>
        <begin position="262"/>
        <end position="284"/>
    </location>
</feature>
<feature type="compositionally biased region" description="Polar residues" evidence="5">
    <location>
        <begin position="665"/>
        <end position="678"/>
    </location>
</feature>
<evidence type="ECO:0000256" key="2">
    <source>
        <dbReference type="ARBA" id="ARBA00013064"/>
    </source>
</evidence>
<dbReference type="InterPro" id="IPR020422">
    <property type="entry name" value="TYR_PHOSPHATASE_DUAL_dom"/>
</dbReference>
<feature type="domain" description="Tyrosine-protein phosphatase" evidence="6">
    <location>
        <begin position="684"/>
        <end position="835"/>
    </location>
</feature>
<dbReference type="SMART" id="SM00195">
    <property type="entry name" value="DSPc"/>
    <property type="match status" value="1"/>
</dbReference>
<evidence type="ECO:0000313" key="8">
    <source>
        <dbReference type="EMBL" id="KAL2917650.1"/>
    </source>
</evidence>
<dbReference type="Pfam" id="PF00782">
    <property type="entry name" value="DSPc"/>
    <property type="match status" value="1"/>
</dbReference>
<evidence type="ECO:0000256" key="3">
    <source>
        <dbReference type="ARBA" id="ARBA00022801"/>
    </source>
</evidence>
<feature type="domain" description="Tyrosine specific protein phosphatases" evidence="7">
    <location>
        <begin position="757"/>
        <end position="816"/>
    </location>
</feature>
<protein>
    <recommendedName>
        <fullName evidence="2">protein-tyrosine-phosphatase</fullName>
        <ecNumber evidence="2">3.1.3.48</ecNumber>
    </recommendedName>
</protein>
<dbReference type="InterPro" id="IPR000340">
    <property type="entry name" value="Dual-sp_phosphatase_cat-dom"/>
</dbReference>
<sequence>MREQPQISSILRAPGGDAEALAAKRGDAPAPAAAHAAAGAASSGAAAGAAGTARALAGRPAGDPAMPLGADHAKQGAAFAHVAAAGGAGAPPFGVGPQNAGMAPPSAIHTTPAAAARPSAVPLLARNAVRQLEKKSLGSAGSIANSHAGAASTSTALGASSMGVPAAATATTAAVGMMVDPAAERLRNISLRDVSTSMDIDDPAGGRCSETQRGLCDPMEISRSNSTSGISACDTGGTGGSTLSMVNNDSLSSVHRLGVPGAGSGPARALSVTSAHGSATPPINPGRLIEQEKLRILEPRDLLAHLRAGGGQCVSPALDVAAAQKPVPGASSAWSQPMSILLIDLRPAPDFERVCIPKSVSATFPALLIKRFKRRAVSNFNLNNFIAGGNDSRAAYSEWQQVALADKAGAVQSVVVVLDETMNMGNTESEAWALAAALAEGMAADLIKYGPDATDKSRPIVTAFLRGGMRALLETPESSAFALHRQPESADPSAGGGMGSASGCNGSLDPSDPSGKVKRLSISVGGEGSAGGLRPAKPRPSMKIKNPGAGGDDGAAPASPVVTANPSGPPAPLNMKKSKLGLAIDTQSPVRTTFKSSKSSLAVGSLASPVVTVNTGKQALLMPGAVGAARSGLSQACDAGDTSPVTAIRLNMGDLPLPGQRDDTNMSPEESPTTSPNDNAAPPEPCSRISPNIFVGSDAIPLAPDAIEQLQRLGVTHILNMAAEIKNSQAVIDSGKFVHKWLPVHDNTEQDMDAPLKEAIDFISSAISSNPNAVVFVHCKAGRSRSVSVVIGYLVSTRRYTLKTAYELVRRVRKGVSPNLGFMAALMKVEKDAYGENSQITQLYG</sequence>
<gene>
    <name evidence="8" type="ORF">HK105_202937</name>
</gene>
<dbReference type="Gene3D" id="3.90.190.10">
    <property type="entry name" value="Protein tyrosine phosphatase superfamily"/>
    <property type="match status" value="1"/>
</dbReference>
<evidence type="ECO:0000256" key="4">
    <source>
        <dbReference type="ARBA" id="ARBA00022912"/>
    </source>
</evidence>
<feature type="region of interest" description="Disordered" evidence="5">
    <location>
        <begin position="652"/>
        <end position="688"/>
    </location>
</feature>
<name>A0ABR4NDR0_9FUNG</name>
<dbReference type="CDD" id="cd14498">
    <property type="entry name" value="DSP"/>
    <property type="match status" value="1"/>
</dbReference>
<evidence type="ECO:0000259" key="6">
    <source>
        <dbReference type="PROSITE" id="PS50054"/>
    </source>
</evidence>
<dbReference type="PANTHER" id="PTHR10159:SF519">
    <property type="entry name" value="DUAL SPECIFICITY PROTEIN PHOSPHATASE MPK3"/>
    <property type="match status" value="1"/>
</dbReference>
<feature type="region of interest" description="Disordered" evidence="5">
    <location>
        <begin position="480"/>
        <end position="573"/>
    </location>
</feature>
<proteinExistence type="inferred from homology"/>
<keyword evidence="9" id="KW-1185">Reference proteome</keyword>